<proteinExistence type="predicted"/>
<keyword evidence="3" id="KW-1185">Reference proteome</keyword>
<protein>
    <submittedName>
        <fullName evidence="2">GLPGLI family protein</fullName>
    </submittedName>
</protein>
<evidence type="ECO:0000313" key="2">
    <source>
        <dbReference type="EMBL" id="MFD2561500.1"/>
    </source>
</evidence>
<reference evidence="3" key="1">
    <citation type="journal article" date="2019" name="Int. J. Syst. Evol. Microbiol.">
        <title>The Global Catalogue of Microorganisms (GCM) 10K type strain sequencing project: providing services to taxonomists for standard genome sequencing and annotation.</title>
        <authorList>
            <consortium name="The Broad Institute Genomics Platform"/>
            <consortium name="The Broad Institute Genome Sequencing Center for Infectious Disease"/>
            <person name="Wu L."/>
            <person name="Ma J."/>
        </authorList>
    </citation>
    <scope>NUCLEOTIDE SEQUENCE [LARGE SCALE GENOMIC DNA]</scope>
    <source>
        <strain evidence="3">KCTC 52274</strain>
    </source>
</reference>
<sequence length="294" mass="34225">MIKKIVLLTLILSSLKANAQQITVFYKEKRKPAQVSKQESVDHSEINSFVQEGLAKFKATHKPGAGKDSINLYNQKFLEEADRLFSIVKEKQEKEQLKNAPLTIPSYDYITILKVNKDTSLYYPQEKVTNDTISRIETNEAGRELVDEKINYNDSEIIYLNISQRKKISALKVYRFDFKGRNFLIEEELGDLSWKLTNETKRIDQYTCQKAILLNSDKKVEAWYTKDIEVTHGPKGYYGLPGLILELKEDKKIVRFHKIQLFSEECFEVKPPTEGEKITRQELEDLPAKLFNQY</sequence>
<comment type="caution">
    <text evidence="2">The sequence shown here is derived from an EMBL/GenBank/DDBJ whole genome shotgun (WGS) entry which is preliminary data.</text>
</comment>
<dbReference type="Proteomes" id="UP001597319">
    <property type="component" value="Unassembled WGS sequence"/>
</dbReference>
<dbReference type="EMBL" id="JBHULE010000002">
    <property type="protein sequence ID" value="MFD2561500.1"/>
    <property type="molecule type" value="Genomic_DNA"/>
</dbReference>
<accession>A0ABW5L9P5</accession>
<name>A0ABW5L9P5_9FLAO</name>
<evidence type="ECO:0000256" key="1">
    <source>
        <dbReference type="SAM" id="SignalP"/>
    </source>
</evidence>
<dbReference type="NCBIfam" id="TIGR01200">
    <property type="entry name" value="GLPGLI"/>
    <property type="match status" value="1"/>
</dbReference>
<dbReference type="Pfam" id="PF09697">
    <property type="entry name" value="Porph_ging"/>
    <property type="match status" value="1"/>
</dbReference>
<feature type="chain" id="PRO_5046519566" evidence="1">
    <location>
        <begin position="20"/>
        <end position="294"/>
    </location>
</feature>
<evidence type="ECO:0000313" key="3">
    <source>
        <dbReference type="Proteomes" id="UP001597319"/>
    </source>
</evidence>
<keyword evidence="1" id="KW-0732">Signal</keyword>
<gene>
    <name evidence="2" type="ORF">ACFSR1_02385</name>
</gene>
<dbReference type="RefSeq" id="WP_378289250.1">
    <property type="nucleotide sequence ID" value="NZ_JBHULE010000002.1"/>
</dbReference>
<feature type="signal peptide" evidence="1">
    <location>
        <begin position="1"/>
        <end position="19"/>
    </location>
</feature>
<dbReference type="InterPro" id="IPR005901">
    <property type="entry name" value="GLPGLI"/>
</dbReference>
<organism evidence="2 3">
    <name type="scientific">Aquimarina rubra</name>
    <dbReference type="NCBI Taxonomy" id="1920033"/>
    <lineage>
        <taxon>Bacteria</taxon>
        <taxon>Pseudomonadati</taxon>
        <taxon>Bacteroidota</taxon>
        <taxon>Flavobacteriia</taxon>
        <taxon>Flavobacteriales</taxon>
        <taxon>Flavobacteriaceae</taxon>
        <taxon>Aquimarina</taxon>
    </lineage>
</organism>